<sequence>MKLKWYVDPEPTGQYRSFQRRGWPTCYSGNPDKEDCEMLAAIVSLNHDGYEGHYARATNLRLKVRIHFKVAGEDRTGLSKEEFSSIAEAKAWLKAFYKNNPKFYPTKDAS</sequence>
<reference evidence="1 2" key="1">
    <citation type="submission" date="2018-08" db="EMBL/GenBank/DDBJ databases">
        <title>Characterization and Complete Genome Sequence Analysis of a Lytic Bacteriophage FEC19 infecting Escherichia coli O157:H7.</title>
        <authorList>
            <person name="Fan C."/>
            <person name="Zhao C."/>
            <person name="Tie D."/>
            <person name="Sun Y."/>
        </authorList>
    </citation>
    <scope>NUCLEOTIDE SEQUENCE [LARGE SCALE GENOMIC DNA]</scope>
</reference>
<accession>A0A386KIG5</accession>
<organism evidence="1 2">
    <name type="scientific">Escherichia phage FEC19</name>
    <dbReference type="NCBI Taxonomy" id="2315486"/>
    <lineage>
        <taxon>Viruses</taxon>
        <taxon>Duplodnaviria</taxon>
        <taxon>Heunggongvirae</taxon>
        <taxon>Uroviricota</taxon>
        <taxon>Caudoviricetes</taxon>
        <taxon>Lindbergviridae</taxon>
        <taxon>Wifcevirus</taxon>
        <taxon>Wifcevirus FEC19</taxon>
    </lineage>
</organism>
<dbReference type="RefSeq" id="YP_009812972.1">
    <property type="nucleotide sequence ID" value="NC_048073.1"/>
</dbReference>
<evidence type="ECO:0000313" key="2">
    <source>
        <dbReference type="Proteomes" id="UP000268320"/>
    </source>
</evidence>
<keyword evidence="2" id="KW-1185">Reference proteome</keyword>
<protein>
    <submittedName>
        <fullName evidence="1">Uncharacterized protein</fullName>
    </submittedName>
</protein>
<proteinExistence type="predicted"/>
<dbReference type="KEGG" id="vg:55004047"/>
<name>A0A386KIG5_9CAUD</name>
<dbReference type="EMBL" id="MH816966">
    <property type="protein sequence ID" value="AYD85435.1"/>
    <property type="molecule type" value="Genomic_DNA"/>
</dbReference>
<evidence type="ECO:0000313" key="1">
    <source>
        <dbReference type="EMBL" id="AYD85435.1"/>
    </source>
</evidence>
<dbReference type="GeneID" id="55004047"/>
<dbReference type="Proteomes" id="UP000268320">
    <property type="component" value="Genome"/>
</dbReference>